<reference evidence="2 3" key="1">
    <citation type="submission" date="2021-05" db="EMBL/GenBank/DDBJ databases">
        <title>Genome Assembly of Synthetic Allotetraploid Brassica napus Reveals Homoeologous Exchanges between Subgenomes.</title>
        <authorList>
            <person name="Davis J.T."/>
        </authorList>
    </citation>
    <scope>NUCLEOTIDE SEQUENCE [LARGE SCALE GENOMIC DNA]</scope>
    <source>
        <strain evidence="3">cv. Da-Ae</strain>
        <tissue evidence="2">Seedling</tissue>
    </source>
</reference>
<comment type="caution">
    <text evidence="2">The sequence shown here is derived from an EMBL/GenBank/DDBJ whole genome shotgun (WGS) entry which is preliminary data.</text>
</comment>
<evidence type="ECO:0000313" key="3">
    <source>
        <dbReference type="Proteomes" id="UP000824890"/>
    </source>
</evidence>
<accession>A0ABQ8A1P9</accession>
<proteinExistence type="predicted"/>
<sequence>MLGTASPWFGSSLVVFKVVFLVVGLPSIVSSCLGFQDMGFGDMTFIARGRLHDLMIFFVYPSIYVPSSPFIAACVCVTFPFVMFATPGLDSVIFRVCSVDLEDCFWSQVWALVSLGLAYVLLHSGCSFLPLLPLNFVVLHRHRRLVCACLVC</sequence>
<feature type="transmembrane region" description="Helical" evidence="1">
    <location>
        <begin position="56"/>
        <end position="85"/>
    </location>
</feature>
<evidence type="ECO:0000256" key="1">
    <source>
        <dbReference type="SAM" id="Phobius"/>
    </source>
</evidence>
<evidence type="ECO:0000313" key="2">
    <source>
        <dbReference type="EMBL" id="KAH0886178.1"/>
    </source>
</evidence>
<gene>
    <name evidence="2" type="ORF">HID58_062274</name>
</gene>
<keyword evidence="1" id="KW-0812">Transmembrane</keyword>
<feature type="non-terminal residue" evidence="2">
    <location>
        <position position="152"/>
    </location>
</feature>
<feature type="transmembrane region" description="Helical" evidence="1">
    <location>
        <begin position="105"/>
        <end position="134"/>
    </location>
</feature>
<dbReference type="EMBL" id="JAGKQM010000014">
    <property type="protein sequence ID" value="KAH0886178.1"/>
    <property type="molecule type" value="Genomic_DNA"/>
</dbReference>
<protein>
    <submittedName>
        <fullName evidence="2">Uncharacterized protein</fullName>
    </submittedName>
</protein>
<name>A0ABQ8A1P9_BRANA</name>
<dbReference type="Proteomes" id="UP000824890">
    <property type="component" value="Unassembled WGS sequence"/>
</dbReference>
<keyword evidence="1" id="KW-1133">Transmembrane helix</keyword>
<feature type="transmembrane region" description="Helical" evidence="1">
    <location>
        <begin position="12"/>
        <end position="35"/>
    </location>
</feature>
<keyword evidence="3" id="KW-1185">Reference proteome</keyword>
<organism evidence="2 3">
    <name type="scientific">Brassica napus</name>
    <name type="common">Rape</name>
    <dbReference type="NCBI Taxonomy" id="3708"/>
    <lineage>
        <taxon>Eukaryota</taxon>
        <taxon>Viridiplantae</taxon>
        <taxon>Streptophyta</taxon>
        <taxon>Embryophyta</taxon>
        <taxon>Tracheophyta</taxon>
        <taxon>Spermatophyta</taxon>
        <taxon>Magnoliopsida</taxon>
        <taxon>eudicotyledons</taxon>
        <taxon>Gunneridae</taxon>
        <taxon>Pentapetalae</taxon>
        <taxon>rosids</taxon>
        <taxon>malvids</taxon>
        <taxon>Brassicales</taxon>
        <taxon>Brassicaceae</taxon>
        <taxon>Brassiceae</taxon>
        <taxon>Brassica</taxon>
    </lineage>
</organism>
<keyword evidence="1" id="KW-0472">Membrane</keyword>